<protein>
    <submittedName>
        <fullName evidence="1">Uncharacterized protein</fullName>
    </submittedName>
</protein>
<evidence type="ECO:0000313" key="2">
    <source>
        <dbReference type="Proteomes" id="UP000823775"/>
    </source>
</evidence>
<accession>A0ABS8Y8Q5</accession>
<name>A0ABS8Y8Q5_DATST</name>
<organism evidence="1 2">
    <name type="scientific">Datura stramonium</name>
    <name type="common">Jimsonweed</name>
    <name type="synonym">Common thornapple</name>
    <dbReference type="NCBI Taxonomy" id="4076"/>
    <lineage>
        <taxon>Eukaryota</taxon>
        <taxon>Viridiplantae</taxon>
        <taxon>Streptophyta</taxon>
        <taxon>Embryophyta</taxon>
        <taxon>Tracheophyta</taxon>
        <taxon>Spermatophyta</taxon>
        <taxon>Magnoliopsida</taxon>
        <taxon>eudicotyledons</taxon>
        <taxon>Gunneridae</taxon>
        <taxon>Pentapetalae</taxon>
        <taxon>asterids</taxon>
        <taxon>lamiids</taxon>
        <taxon>Solanales</taxon>
        <taxon>Solanaceae</taxon>
        <taxon>Solanoideae</taxon>
        <taxon>Datureae</taxon>
        <taxon>Datura</taxon>
    </lineage>
</organism>
<feature type="non-terminal residue" evidence="1">
    <location>
        <position position="1"/>
    </location>
</feature>
<reference evidence="1 2" key="1">
    <citation type="journal article" date="2021" name="BMC Genomics">
        <title>Datura genome reveals duplications of psychoactive alkaloid biosynthetic genes and high mutation rate following tissue culture.</title>
        <authorList>
            <person name="Rajewski A."/>
            <person name="Carter-House D."/>
            <person name="Stajich J."/>
            <person name="Litt A."/>
        </authorList>
    </citation>
    <scope>NUCLEOTIDE SEQUENCE [LARGE SCALE GENOMIC DNA]</scope>
    <source>
        <strain evidence="1">AR-01</strain>
    </source>
</reference>
<keyword evidence="2" id="KW-1185">Reference proteome</keyword>
<feature type="non-terminal residue" evidence="1">
    <location>
        <position position="51"/>
    </location>
</feature>
<proteinExistence type="predicted"/>
<dbReference type="EMBL" id="JACEIK010041221">
    <property type="protein sequence ID" value="MCE5166980.1"/>
    <property type="molecule type" value="Genomic_DNA"/>
</dbReference>
<sequence>LLFLLELGLESLVAQHSLYVALRIVPRCWRAALLHAWTLPGRPAGHSTAML</sequence>
<evidence type="ECO:0000313" key="1">
    <source>
        <dbReference type="EMBL" id="MCE5166980.1"/>
    </source>
</evidence>
<comment type="caution">
    <text evidence="1">The sequence shown here is derived from an EMBL/GenBank/DDBJ whole genome shotgun (WGS) entry which is preliminary data.</text>
</comment>
<gene>
    <name evidence="1" type="ORF">HAX54_032504</name>
</gene>
<dbReference type="Proteomes" id="UP000823775">
    <property type="component" value="Unassembled WGS sequence"/>
</dbReference>